<comment type="caution">
    <text evidence="2">The sequence shown here is derived from an EMBL/GenBank/DDBJ whole genome shotgun (WGS) entry which is preliminary data.</text>
</comment>
<dbReference type="EMBL" id="JAGMUU010000001">
    <property type="protein sequence ID" value="KAH7163529.1"/>
    <property type="molecule type" value="Genomic_DNA"/>
</dbReference>
<evidence type="ECO:0000313" key="3">
    <source>
        <dbReference type="Proteomes" id="UP000717696"/>
    </source>
</evidence>
<reference evidence="2" key="1">
    <citation type="journal article" date="2021" name="Nat. Commun.">
        <title>Genetic determinants of endophytism in the Arabidopsis root mycobiome.</title>
        <authorList>
            <person name="Mesny F."/>
            <person name="Miyauchi S."/>
            <person name="Thiergart T."/>
            <person name="Pickel B."/>
            <person name="Atanasova L."/>
            <person name="Karlsson M."/>
            <person name="Huettel B."/>
            <person name="Barry K.W."/>
            <person name="Haridas S."/>
            <person name="Chen C."/>
            <person name="Bauer D."/>
            <person name="Andreopoulos W."/>
            <person name="Pangilinan J."/>
            <person name="LaButti K."/>
            <person name="Riley R."/>
            <person name="Lipzen A."/>
            <person name="Clum A."/>
            <person name="Drula E."/>
            <person name="Henrissat B."/>
            <person name="Kohler A."/>
            <person name="Grigoriev I.V."/>
            <person name="Martin F.M."/>
            <person name="Hacquard S."/>
        </authorList>
    </citation>
    <scope>NUCLEOTIDE SEQUENCE</scope>
    <source>
        <strain evidence="2">MPI-CAGE-AT-0021</strain>
    </source>
</reference>
<name>A0A9P9FL93_9HYPO</name>
<keyword evidence="1" id="KW-0472">Membrane</keyword>
<accession>A0A9P9FL93</accession>
<keyword evidence="1" id="KW-1133">Transmembrane helix</keyword>
<proteinExistence type="predicted"/>
<feature type="transmembrane region" description="Helical" evidence="1">
    <location>
        <begin position="66"/>
        <end position="85"/>
    </location>
</feature>
<evidence type="ECO:0000256" key="1">
    <source>
        <dbReference type="SAM" id="Phobius"/>
    </source>
</evidence>
<keyword evidence="1" id="KW-0812">Transmembrane</keyword>
<keyword evidence="3" id="KW-1185">Reference proteome</keyword>
<gene>
    <name evidence="2" type="ORF">B0J13DRAFT_38368</name>
</gene>
<dbReference type="AlphaFoldDB" id="A0A9P9FL93"/>
<protein>
    <submittedName>
        <fullName evidence="2">Uncharacterized protein</fullName>
    </submittedName>
</protein>
<evidence type="ECO:0000313" key="2">
    <source>
        <dbReference type="EMBL" id="KAH7163529.1"/>
    </source>
</evidence>
<dbReference type="Proteomes" id="UP000717696">
    <property type="component" value="Unassembled WGS sequence"/>
</dbReference>
<feature type="transmembrane region" description="Helical" evidence="1">
    <location>
        <begin position="36"/>
        <end position="60"/>
    </location>
</feature>
<organism evidence="2 3">
    <name type="scientific">Dactylonectria estremocensis</name>
    <dbReference type="NCBI Taxonomy" id="1079267"/>
    <lineage>
        <taxon>Eukaryota</taxon>
        <taxon>Fungi</taxon>
        <taxon>Dikarya</taxon>
        <taxon>Ascomycota</taxon>
        <taxon>Pezizomycotina</taxon>
        <taxon>Sordariomycetes</taxon>
        <taxon>Hypocreomycetidae</taxon>
        <taxon>Hypocreales</taxon>
        <taxon>Nectriaceae</taxon>
        <taxon>Dactylonectria</taxon>
    </lineage>
</organism>
<sequence length="137" mass="15452">MSTPVISPTHSQNARIELFHRGLSEYGRWKFNVKTIVTWAAPGALLLSVGITILSVYEAFCEPSDVFSLKSLAIFGGLGLASVLWRRGGRLWVLHSRIEATESEIEQEESALDSREIQNRAQSFADECWWTCFCSRK</sequence>